<dbReference type="OrthoDB" id="283575at2759"/>
<feature type="non-terminal residue" evidence="2">
    <location>
        <position position="1"/>
    </location>
</feature>
<reference evidence="2" key="1">
    <citation type="submission" date="2020-08" db="EMBL/GenBank/DDBJ databases">
        <title>Genome sequencing and assembly of the red palm weevil Rhynchophorus ferrugineus.</title>
        <authorList>
            <person name="Dias G.B."/>
            <person name="Bergman C.M."/>
            <person name="Manee M."/>
        </authorList>
    </citation>
    <scope>NUCLEOTIDE SEQUENCE</scope>
    <source>
        <strain evidence="2">AA-2017</strain>
        <tissue evidence="2">Whole larva</tissue>
    </source>
</reference>
<dbReference type="EMBL" id="JAACXV010007059">
    <property type="protein sequence ID" value="KAF7276390.1"/>
    <property type="molecule type" value="Genomic_DNA"/>
</dbReference>
<name>A0A834ME13_RHYFE</name>
<protein>
    <submittedName>
        <fullName evidence="2">Uncharacterized protein</fullName>
    </submittedName>
</protein>
<gene>
    <name evidence="2" type="ORF">GWI33_010371</name>
</gene>
<proteinExistence type="predicted"/>
<evidence type="ECO:0000256" key="1">
    <source>
        <dbReference type="SAM" id="MobiDB-lite"/>
    </source>
</evidence>
<keyword evidence="3" id="KW-1185">Reference proteome</keyword>
<evidence type="ECO:0000313" key="3">
    <source>
        <dbReference type="Proteomes" id="UP000625711"/>
    </source>
</evidence>
<dbReference type="Proteomes" id="UP000625711">
    <property type="component" value="Unassembled WGS sequence"/>
</dbReference>
<feature type="region of interest" description="Disordered" evidence="1">
    <location>
        <begin position="84"/>
        <end position="106"/>
    </location>
</feature>
<evidence type="ECO:0000313" key="2">
    <source>
        <dbReference type="EMBL" id="KAF7276390.1"/>
    </source>
</evidence>
<organism evidence="2 3">
    <name type="scientific">Rhynchophorus ferrugineus</name>
    <name type="common">Red palm weevil</name>
    <name type="synonym">Curculio ferrugineus</name>
    <dbReference type="NCBI Taxonomy" id="354439"/>
    <lineage>
        <taxon>Eukaryota</taxon>
        <taxon>Metazoa</taxon>
        <taxon>Ecdysozoa</taxon>
        <taxon>Arthropoda</taxon>
        <taxon>Hexapoda</taxon>
        <taxon>Insecta</taxon>
        <taxon>Pterygota</taxon>
        <taxon>Neoptera</taxon>
        <taxon>Endopterygota</taxon>
        <taxon>Coleoptera</taxon>
        <taxon>Polyphaga</taxon>
        <taxon>Cucujiformia</taxon>
        <taxon>Curculionidae</taxon>
        <taxon>Dryophthorinae</taxon>
        <taxon>Rhynchophorus</taxon>
    </lineage>
</organism>
<accession>A0A834ME13</accession>
<dbReference type="AlphaFoldDB" id="A0A834ME13"/>
<feature type="compositionally biased region" description="Acidic residues" evidence="1">
    <location>
        <begin position="97"/>
        <end position="106"/>
    </location>
</feature>
<dbReference type="Gene3D" id="2.10.25.10">
    <property type="entry name" value="Laminin"/>
    <property type="match status" value="1"/>
</dbReference>
<sequence length="130" mass="14207">CKIGWWGKNCDKCFAYPGCVNGTCNKPWECNCKKGWGGMLCDEELTYCGDNPDACKNGGKCISLTRDDGSYRFTVKPIKITTTSPSTTEADVNVENTSEDSTEETSLEVEGVDNANSTLIKKNNTIVKDV</sequence>
<dbReference type="Pfam" id="PF21700">
    <property type="entry name" value="EGF_DL_JAG"/>
    <property type="match status" value="1"/>
</dbReference>
<comment type="caution">
    <text evidence="2">The sequence shown here is derived from an EMBL/GenBank/DDBJ whole genome shotgun (WGS) entry which is preliminary data.</text>
</comment>